<organism evidence="1 2">
    <name type="scientific">Candidatus Brocadia sinica JPN1</name>
    <dbReference type="NCBI Taxonomy" id="1197129"/>
    <lineage>
        <taxon>Bacteria</taxon>
        <taxon>Pseudomonadati</taxon>
        <taxon>Planctomycetota</taxon>
        <taxon>Candidatus Brocadiia</taxon>
        <taxon>Candidatus Brocadiales</taxon>
        <taxon>Candidatus Brocadiaceae</taxon>
        <taxon>Candidatus Brocadia</taxon>
    </lineage>
</organism>
<reference evidence="2" key="1">
    <citation type="journal article" date="2015" name="Genome Announc.">
        <title>Draft Genome Sequence of an Anaerobic Ammonium-Oxidizing Bacterium, "Candidatus Brocadia sinica".</title>
        <authorList>
            <person name="Oshiki M."/>
            <person name="Shinyako-Hata K."/>
            <person name="Satoh H."/>
            <person name="Okabe S."/>
        </authorList>
    </citation>
    <scope>NUCLEOTIDE SEQUENCE [LARGE SCALE GENOMIC DNA]</scope>
    <source>
        <strain evidence="2">JPN1</strain>
    </source>
</reference>
<keyword evidence="2" id="KW-1185">Reference proteome</keyword>
<proteinExistence type="predicted"/>
<dbReference type="EMBL" id="BAFN01000001">
    <property type="protein sequence ID" value="GAN34825.1"/>
    <property type="molecule type" value="Genomic_DNA"/>
</dbReference>
<evidence type="ECO:0000313" key="1">
    <source>
        <dbReference type="EMBL" id="GAN34825.1"/>
    </source>
</evidence>
<gene>
    <name evidence="1" type="ORF">BROSI_A3368</name>
</gene>
<sequence length="291" mass="31056">MEIDRRSLLKTILVGGAFLAAGVPLRTTGESTEKPRGPVLLVIGGSRRDAAFATGAQAVARMAGKKTVPVYKLDGRFGPDSDLISALFYPRRQTRIIGIMDDGMYTIFHELVRAADVCLVCLGRHGYGGNMAFTHRHTMLSALSGQSIAAAVASQLSLIDQNFLVSETVLDNRSATNVAGNSTLPGFTSYRVTGDRPVRLHLSGLSLSEACGVFGLSLARVTHCATSVVYHPQRIAPSANWYELLGQTVMQAGIGVQPSQLTSGSQVFLHRGSAVGRMSPAETFVTFVMDV</sequence>
<name>A0ABQ0K209_9BACT</name>
<protein>
    <submittedName>
        <fullName evidence="1">Uncharacterized protein</fullName>
    </submittedName>
</protein>
<accession>A0ABQ0K209</accession>
<evidence type="ECO:0000313" key="2">
    <source>
        <dbReference type="Proteomes" id="UP000032309"/>
    </source>
</evidence>
<comment type="caution">
    <text evidence="1">The sequence shown here is derived from an EMBL/GenBank/DDBJ whole genome shotgun (WGS) entry which is preliminary data.</text>
</comment>
<dbReference type="Proteomes" id="UP000032309">
    <property type="component" value="Unassembled WGS sequence"/>
</dbReference>